<evidence type="ECO:0000313" key="3">
    <source>
        <dbReference type="EMBL" id="PWC06160.1"/>
    </source>
</evidence>
<accession>A0A2U1TBI5</accession>
<comment type="caution">
    <text evidence="3">The sequence shown here is derived from an EMBL/GenBank/DDBJ whole genome shotgun (WGS) entry which is preliminary data.</text>
</comment>
<feature type="chain" id="PRO_5038862488" description="LPXTG cell wall anchor domain-containing protein" evidence="2">
    <location>
        <begin position="20"/>
        <end position="241"/>
    </location>
</feature>
<organism evidence="3 4">
    <name type="scientific">Mycetocola zhujimingii</name>
    <dbReference type="NCBI Taxonomy" id="2079792"/>
    <lineage>
        <taxon>Bacteria</taxon>
        <taxon>Bacillati</taxon>
        <taxon>Actinomycetota</taxon>
        <taxon>Actinomycetes</taxon>
        <taxon>Micrococcales</taxon>
        <taxon>Microbacteriaceae</taxon>
        <taxon>Mycetocola</taxon>
    </lineage>
</organism>
<feature type="signal peptide" evidence="2">
    <location>
        <begin position="1"/>
        <end position="19"/>
    </location>
</feature>
<dbReference type="Proteomes" id="UP000244962">
    <property type="component" value="Unassembled WGS sequence"/>
</dbReference>
<name>A0A2U1TBI5_9MICO</name>
<dbReference type="AlphaFoldDB" id="A0A2U1TBI5"/>
<protein>
    <recommendedName>
        <fullName evidence="5">LPXTG cell wall anchor domain-containing protein</fullName>
    </recommendedName>
</protein>
<evidence type="ECO:0008006" key="5">
    <source>
        <dbReference type="Google" id="ProtNLM"/>
    </source>
</evidence>
<evidence type="ECO:0000256" key="1">
    <source>
        <dbReference type="SAM" id="Phobius"/>
    </source>
</evidence>
<keyword evidence="1" id="KW-0812">Transmembrane</keyword>
<reference evidence="4" key="1">
    <citation type="submission" date="2018-04" db="EMBL/GenBank/DDBJ databases">
        <authorList>
            <person name="Liu S."/>
            <person name="Wang Z."/>
            <person name="Li J."/>
        </authorList>
    </citation>
    <scope>NUCLEOTIDE SEQUENCE [LARGE SCALE GENOMIC DNA]</scope>
    <source>
        <strain evidence="4">622</strain>
    </source>
</reference>
<evidence type="ECO:0000313" key="4">
    <source>
        <dbReference type="Proteomes" id="UP000244962"/>
    </source>
</evidence>
<sequence length="241" mass="24692">MVAGLVVVAMATLFALSEAAPGYAENEDRTIHLSRLDGGTVDPLFDDWVMVPGDKVSTTVIAHRSGQDDSTLFITLAALSGGIVLPPTAVEEDVLISIHTIGADFTATASELMTGGAVFDLGRSAPTDVPIEVTLELPFSSSNSTMLQTLDLSLIVRAADILQATPDKSAVTTPAPTAGAAAETQPAVGGSIADGSITDVPFLSTTGASPRNLLIVAIVASTIGLLFLGGRRKSHSPSESH</sequence>
<feature type="transmembrane region" description="Helical" evidence="1">
    <location>
        <begin position="213"/>
        <end position="230"/>
    </location>
</feature>
<dbReference type="EMBL" id="QEFB01000013">
    <property type="protein sequence ID" value="PWC06160.1"/>
    <property type="molecule type" value="Genomic_DNA"/>
</dbReference>
<keyword evidence="1" id="KW-1133">Transmembrane helix</keyword>
<keyword evidence="4" id="KW-1185">Reference proteome</keyword>
<gene>
    <name evidence="3" type="ORF">DF223_11070</name>
</gene>
<evidence type="ECO:0000256" key="2">
    <source>
        <dbReference type="SAM" id="SignalP"/>
    </source>
</evidence>
<keyword evidence="2" id="KW-0732">Signal</keyword>
<keyword evidence="1" id="KW-0472">Membrane</keyword>
<proteinExistence type="predicted"/>